<feature type="compositionally biased region" description="Basic and acidic residues" evidence="1">
    <location>
        <begin position="89"/>
        <end position="108"/>
    </location>
</feature>
<protein>
    <recommendedName>
        <fullName evidence="4">SMP domain-containing protein</fullName>
    </recommendedName>
</protein>
<name>A0A2D3UPI8_9PEZI</name>
<accession>A0A2D3UPI8</accession>
<reference evidence="2 3" key="1">
    <citation type="submission" date="2016-03" db="EMBL/GenBank/DDBJ databases">
        <authorList>
            <person name="Ploux O."/>
        </authorList>
    </citation>
    <scope>NUCLEOTIDE SEQUENCE [LARGE SCALE GENOMIC DNA]</scope>
    <source>
        <strain evidence="2 3">URUG2</strain>
    </source>
</reference>
<evidence type="ECO:0000256" key="1">
    <source>
        <dbReference type="SAM" id="MobiDB-lite"/>
    </source>
</evidence>
<evidence type="ECO:0008006" key="4">
    <source>
        <dbReference type="Google" id="ProtNLM"/>
    </source>
</evidence>
<keyword evidence="3" id="KW-1185">Reference proteome</keyword>
<feature type="compositionally biased region" description="Low complexity" evidence="1">
    <location>
        <begin position="71"/>
        <end position="88"/>
    </location>
</feature>
<dbReference type="OrthoDB" id="3650555at2759"/>
<evidence type="ECO:0000313" key="2">
    <source>
        <dbReference type="EMBL" id="CZT17291.1"/>
    </source>
</evidence>
<dbReference type="GeneID" id="35598332"/>
<proteinExistence type="predicted"/>
<feature type="region of interest" description="Disordered" evidence="1">
    <location>
        <begin position="52"/>
        <end position="108"/>
    </location>
</feature>
<dbReference type="AlphaFoldDB" id="A0A2D3UPI8"/>
<sequence length="108" mass="11056">MSSTAVTKPQSKEVYQTPDGSGVIEEKEASSKASASAGLNLNVFGAVAGMLSSKSSKSTDEDGSIVETRENQAQAQGAAAGNLNARAAADAEQHGRQMRAAIEERNGS</sequence>
<gene>
    <name evidence="2" type="ORF">RCC_03125</name>
</gene>
<dbReference type="EMBL" id="FJUY01000003">
    <property type="protein sequence ID" value="CZT17291.1"/>
    <property type="molecule type" value="Genomic_DNA"/>
</dbReference>
<dbReference type="Proteomes" id="UP000225277">
    <property type="component" value="Unassembled WGS sequence"/>
</dbReference>
<feature type="region of interest" description="Disordered" evidence="1">
    <location>
        <begin position="1"/>
        <end position="36"/>
    </location>
</feature>
<evidence type="ECO:0000313" key="3">
    <source>
        <dbReference type="Proteomes" id="UP000225277"/>
    </source>
</evidence>
<dbReference type="RefSeq" id="XP_023624184.1">
    <property type="nucleotide sequence ID" value="XM_023768416.1"/>
</dbReference>
<organism evidence="2 3">
    <name type="scientific">Ramularia collo-cygni</name>
    <dbReference type="NCBI Taxonomy" id="112498"/>
    <lineage>
        <taxon>Eukaryota</taxon>
        <taxon>Fungi</taxon>
        <taxon>Dikarya</taxon>
        <taxon>Ascomycota</taxon>
        <taxon>Pezizomycotina</taxon>
        <taxon>Dothideomycetes</taxon>
        <taxon>Dothideomycetidae</taxon>
        <taxon>Mycosphaerellales</taxon>
        <taxon>Mycosphaerellaceae</taxon>
        <taxon>Ramularia</taxon>
    </lineage>
</organism>